<organism evidence="1 2">
    <name type="scientific">Lindgomyces ingoldianus</name>
    <dbReference type="NCBI Taxonomy" id="673940"/>
    <lineage>
        <taxon>Eukaryota</taxon>
        <taxon>Fungi</taxon>
        <taxon>Dikarya</taxon>
        <taxon>Ascomycota</taxon>
        <taxon>Pezizomycotina</taxon>
        <taxon>Dothideomycetes</taxon>
        <taxon>Pleosporomycetidae</taxon>
        <taxon>Pleosporales</taxon>
        <taxon>Lindgomycetaceae</taxon>
        <taxon>Lindgomyces</taxon>
    </lineage>
</organism>
<proteinExistence type="predicted"/>
<protein>
    <submittedName>
        <fullName evidence="1">Uncharacterized protein</fullName>
    </submittedName>
</protein>
<dbReference type="EMBL" id="MU003513">
    <property type="protein sequence ID" value="KAF2469029.1"/>
    <property type="molecule type" value="Genomic_DNA"/>
</dbReference>
<keyword evidence="2" id="KW-1185">Reference proteome</keyword>
<evidence type="ECO:0000313" key="1">
    <source>
        <dbReference type="EMBL" id="KAF2469029.1"/>
    </source>
</evidence>
<dbReference type="Proteomes" id="UP000799755">
    <property type="component" value="Unassembled WGS sequence"/>
</dbReference>
<name>A0ACB6QPX4_9PLEO</name>
<gene>
    <name evidence="1" type="ORF">BDR25DRAFT_356792</name>
</gene>
<accession>A0ACB6QPX4</accession>
<reference evidence="1" key="1">
    <citation type="journal article" date="2020" name="Stud. Mycol.">
        <title>101 Dothideomycetes genomes: a test case for predicting lifestyles and emergence of pathogens.</title>
        <authorList>
            <person name="Haridas S."/>
            <person name="Albert R."/>
            <person name="Binder M."/>
            <person name="Bloem J."/>
            <person name="Labutti K."/>
            <person name="Salamov A."/>
            <person name="Andreopoulos B."/>
            <person name="Baker S."/>
            <person name="Barry K."/>
            <person name="Bills G."/>
            <person name="Bluhm B."/>
            <person name="Cannon C."/>
            <person name="Castanera R."/>
            <person name="Culley D."/>
            <person name="Daum C."/>
            <person name="Ezra D."/>
            <person name="Gonzalez J."/>
            <person name="Henrissat B."/>
            <person name="Kuo A."/>
            <person name="Liang C."/>
            <person name="Lipzen A."/>
            <person name="Lutzoni F."/>
            <person name="Magnuson J."/>
            <person name="Mondo S."/>
            <person name="Nolan M."/>
            <person name="Ohm R."/>
            <person name="Pangilinan J."/>
            <person name="Park H.-J."/>
            <person name="Ramirez L."/>
            <person name="Alfaro M."/>
            <person name="Sun H."/>
            <person name="Tritt A."/>
            <person name="Yoshinaga Y."/>
            <person name="Zwiers L.-H."/>
            <person name="Turgeon B."/>
            <person name="Goodwin S."/>
            <person name="Spatafora J."/>
            <person name="Crous P."/>
            <person name="Grigoriev I."/>
        </authorList>
    </citation>
    <scope>NUCLEOTIDE SEQUENCE</scope>
    <source>
        <strain evidence="1">ATCC 200398</strain>
    </source>
</reference>
<comment type="caution">
    <text evidence="1">The sequence shown here is derived from an EMBL/GenBank/DDBJ whole genome shotgun (WGS) entry which is preliminary data.</text>
</comment>
<sequence>MRCPPSQFLKYSSRKPSVRLVQRSGNSFSLCFHDIRYRENESSSLCNSASSLFQCLTFKASSSLFSIMTSPTLMKHVTKATRFLAYDADRSQEPHPAFPPKIFLAATIKVIHNPMAVKIPSKRDRHSRTATRKAIVSIMLSSCMRLYAFPNRNSISCLILLGGKFPCRNIQYDHNCHFATVPFVPSGKRDPTDLYAFPLSKFDLVPSLAFAYVCIKCSVQATSQYLLTLTQAFTNSFETALLTSYAKASRRPRDSKCSVYYSAQLPTEARSCNPSSPSTSFILQLDSLELPMLGPHCRTVPWAAKGLGPNAIHYPYPPTNLESP</sequence>
<evidence type="ECO:0000313" key="2">
    <source>
        <dbReference type="Proteomes" id="UP000799755"/>
    </source>
</evidence>